<dbReference type="Proteomes" id="UP000236740">
    <property type="component" value="Unassembled WGS sequence"/>
</dbReference>
<evidence type="ECO:0000256" key="2">
    <source>
        <dbReference type="ARBA" id="ARBA00022692"/>
    </source>
</evidence>
<keyword evidence="10" id="KW-1185">Reference proteome</keyword>
<evidence type="ECO:0000256" key="1">
    <source>
        <dbReference type="ARBA" id="ARBA00004141"/>
    </source>
</evidence>
<gene>
    <name evidence="8" type="ORF">DV707_13025</name>
    <name evidence="9" type="ORF">SAMN04488133_3093</name>
</gene>
<proteinExistence type="predicted"/>
<protein>
    <submittedName>
        <fullName evidence="8">Formate transporter</fullName>
    </submittedName>
    <submittedName>
        <fullName evidence="9">Formate/nitrite transporter FocA, FNT family</fullName>
    </submittedName>
</protein>
<reference evidence="9 10" key="1">
    <citation type="submission" date="2016-10" db="EMBL/GenBank/DDBJ databases">
        <authorList>
            <person name="de Groot N.N."/>
        </authorList>
    </citation>
    <scope>NUCLEOTIDE SEQUENCE [LARGE SCALE GENOMIC DNA]</scope>
    <source>
        <strain evidence="9 10">CGMCC 1.10331</strain>
    </source>
</reference>
<feature type="transmembrane region" description="Helical" evidence="6">
    <location>
        <begin position="229"/>
        <end position="251"/>
    </location>
</feature>
<dbReference type="Pfam" id="PF00582">
    <property type="entry name" value="Usp"/>
    <property type="match status" value="2"/>
</dbReference>
<evidence type="ECO:0000256" key="3">
    <source>
        <dbReference type="ARBA" id="ARBA00022989"/>
    </source>
</evidence>
<dbReference type="PANTHER" id="PTHR30520">
    <property type="entry name" value="FORMATE TRANSPORTER-RELATED"/>
    <property type="match status" value="1"/>
</dbReference>
<keyword evidence="4 6" id="KW-0472">Membrane</keyword>
<dbReference type="Gene3D" id="3.40.50.12370">
    <property type="match status" value="1"/>
</dbReference>
<name>A0A1H6C020_9EURY</name>
<evidence type="ECO:0000313" key="9">
    <source>
        <dbReference type="EMBL" id="SEG66304.1"/>
    </source>
</evidence>
<feature type="domain" description="UspA" evidence="7">
    <location>
        <begin position="345"/>
        <end position="481"/>
    </location>
</feature>
<dbReference type="EMBL" id="CP031311">
    <property type="protein sequence ID" value="QCC48507.1"/>
    <property type="molecule type" value="Genomic_DNA"/>
</dbReference>
<evidence type="ECO:0000313" key="11">
    <source>
        <dbReference type="Proteomes" id="UP000296733"/>
    </source>
</evidence>
<dbReference type="KEGG" id="hlm:DV707_13025"/>
<dbReference type="CDD" id="cd00293">
    <property type="entry name" value="USP-like"/>
    <property type="match status" value="2"/>
</dbReference>
<dbReference type="GO" id="GO:0015499">
    <property type="term" value="F:formate transmembrane transporter activity"/>
    <property type="evidence" value="ECO:0007669"/>
    <property type="project" value="TreeGrafter"/>
</dbReference>
<organism evidence="9 10">
    <name type="scientific">Halobellus limi</name>
    <dbReference type="NCBI Taxonomy" id="699433"/>
    <lineage>
        <taxon>Archaea</taxon>
        <taxon>Methanobacteriati</taxon>
        <taxon>Methanobacteriota</taxon>
        <taxon>Stenosarchaea group</taxon>
        <taxon>Halobacteria</taxon>
        <taxon>Halobacteriales</taxon>
        <taxon>Haloferacaceae</taxon>
        <taxon>Halobellus</taxon>
    </lineage>
</organism>
<feature type="transmembrane region" description="Helical" evidence="6">
    <location>
        <begin position="195"/>
        <end position="217"/>
    </location>
</feature>
<dbReference type="Proteomes" id="UP000296733">
    <property type="component" value="Chromosome"/>
</dbReference>
<accession>A0A1H6C020</accession>
<keyword evidence="3 6" id="KW-1133">Transmembrane helix</keyword>
<dbReference type="PANTHER" id="PTHR30520:SF2">
    <property type="entry name" value="INNER MEMBRANE PROTEIN YFDC"/>
    <property type="match status" value="1"/>
</dbReference>
<feature type="region of interest" description="Disordered" evidence="5">
    <location>
        <begin position="1"/>
        <end position="36"/>
    </location>
</feature>
<evidence type="ECO:0000313" key="10">
    <source>
        <dbReference type="Proteomes" id="UP000236740"/>
    </source>
</evidence>
<evidence type="ECO:0000259" key="7">
    <source>
        <dbReference type="Pfam" id="PF00582"/>
    </source>
</evidence>
<feature type="domain" description="UspA" evidence="7">
    <location>
        <begin position="490"/>
        <end position="604"/>
    </location>
</feature>
<keyword evidence="2 6" id="KW-0812">Transmembrane</keyword>
<feature type="transmembrane region" description="Helical" evidence="6">
    <location>
        <begin position="110"/>
        <end position="127"/>
    </location>
</feature>
<dbReference type="SUPFAM" id="SSF52402">
    <property type="entry name" value="Adenine nucleotide alpha hydrolases-like"/>
    <property type="match status" value="2"/>
</dbReference>
<evidence type="ECO:0000256" key="4">
    <source>
        <dbReference type="ARBA" id="ARBA00023136"/>
    </source>
</evidence>
<dbReference type="AlphaFoldDB" id="A0A1H6C020"/>
<evidence type="ECO:0000313" key="8">
    <source>
        <dbReference type="EMBL" id="QCC48507.1"/>
    </source>
</evidence>
<sequence>MDDSDHDDGGPPPERRGMDEFPDRTDLDESVREAVERSRMGAPAVGEAVRDRFSADEVFQRIVAAADEEVTSTGRELFFSAIAAGFAISITFLLYASVSATTDNKIVGALLYPLGFIYIIIGGYQLYTENTLPPVALTLERIASLPALLRHWTIVLFGNFLGGAIGTLVLARGGVFDPAAAEEALYLARHGAFEVGWWALFSKAVFAGLIVAGVVWVGFSSRDTISRIVVTYLAFLSIPVGGLFHSVVAFSEAWYLVLYGELAFAAGLIDFVLPVLLGNTIGGVALVTLVNYFQTSEDRLESARFEGIERRLTPREWLFGRLVGRSYVPILDPSERSLSRDGDFRIMVPIANPRTEAGLVDLACTLASAKESATVHAVHVIQTPGHRPADPSYQQRQRISGESERLMQPIRETAAGYDVNFETSMVVTNRSFEEVFNAARRTDPDLVLLGWEENRLWSDARAERPLEELTNQLPCDFLIVKDRGFDPSDILLPTYGGPDSDLSAEVVGMLQSTVGSAVSLLHVVDSEADVEAGEQFLETWALEHELTGADLLVEAGDVETVIEREAADHSLLILGATERGLLSRLLTDSLHYDVVNDVDCSVLLAERPSERPLLERLFGR</sequence>
<dbReference type="InterPro" id="IPR000292">
    <property type="entry name" value="For/NO2_transpt"/>
</dbReference>
<dbReference type="EMBL" id="FNVN01000006">
    <property type="protein sequence ID" value="SEG66304.1"/>
    <property type="molecule type" value="Genomic_DNA"/>
</dbReference>
<dbReference type="RefSeq" id="WP_103992744.1">
    <property type="nucleotide sequence ID" value="NZ_CP031311.1"/>
</dbReference>
<feature type="transmembrane region" description="Helical" evidence="6">
    <location>
        <begin position="148"/>
        <end position="175"/>
    </location>
</feature>
<reference evidence="8 11" key="2">
    <citation type="journal article" date="2019" name="Nat. Commun.">
        <title>A new type of DNA phosphorothioation-based antiviral system in archaea.</title>
        <authorList>
            <person name="Xiong L."/>
            <person name="Liu S."/>
            <person name="Chen S."/>
            <person name="Xiao Y."/>
            <person name="Zhu B."/>
            <person name="Gao Y."/>
            <person name="Zhang Y."/>
            <person name="Chen B."/>
            <person name="Luo J."/>
            <person name="Deng Z."/>
            <person name="Chen X."/>
            <person name="Wang L."/>
            <person name="Chen S."/>
        </authorList>
    </citation>
    <scope>NUCLEOTIDE SEQUENCE [LARGE SCALE GENOMIC DNA]</scope>
    <source>
        <strain evidence="8 11">CGMCC 1.10331</strain>
    </source>
</reference>
<dbReference type="Pfam" id="PF01226">
    <property type="entry name" value="Form_Nir_trans"/>
    <property type="match status" value="1"/>
</dbReference>
<evidence type="ECO:0000256" key="5">
    <source>
        <dbReference type="SAM" id="MobiDB-lite"/>
    </source>
</evidence>
<dbReference type="InterPro" id="IPR023271">
    <property type="entry name" value="Aquaporin-like"/>
</dbReference>
<evidence type="ECO:0000256" key="6">
    <source>
        <dbReference type="SAM" id="Phobius"/>
    </source>
</evidence>
<dbReference type="GeneID" id="39859032"/>
<feature type="transmembrane region" description="Helical" evidence="6">
    <location>
        <begin position="77"/>
        <end position="98"/>
    </location>
</feature>
<feature type="compositionally biased region" description="Basic and acidic residues" evidence="5">
    <location>
        <begin position="7"/>
        <end position="36"/>
    </location>
</feature>
<dbReference type="Gene3D" id="1.20.1080.10">
    <property type="entry name" value="Glycerol uptake facilitator protein"/>
    <property type="match status" value="1"/>
</dbReference>
<comment type="subcellular location">
    <subcellularLocation>
        <location evidence="1">Membrane</location>
        <topology evidence="1">Multi-pass membrane protein</topology>
    </subcellularLocation>
</comment>
<dbReference type="GO" id="GO:0005886">
    <property type="term" value="C:plasma membrane"/>
    <property type="evidence" value="ECO:0007669"/>
    <property type="project" value="TreeGrafter"/>
</dbReference>
<dbReference type="InterPro" id="IPR006016">
    <property type="entry name" value="UspA"/>
</dbReference>